<feature type="signal peptide" evidence="5">
    <location>
        <begin position="1"/>
        <end position="19"/>
    </location>
</feature>
<gene>
    <name evidence="7" type="ORF">TCAL_11509</name>
</gene>
<dbReference type="SUPFAM" id="SSF53474">
    <property type="entry name" value="alpha/beta-Hydrolases"/>
    <property type="match status" value="2"/>
</dbReference>
<keyword evidence="3" id="KW-0964">Secreted</keyword>
<dbReference type="InterPro" id="IPR029058">
    <property type="entry name" value="AB_hydrolase_fold"/>
</dbReference>
<dbReference type="PANTHER" id="PTHR11610">
    <property type="entry name" value="LIPASE"/>
    <property type="match status" value="1"/>
</dbReference>
<comment type="caution">
    <text evidence="7">The sequence shown here is derived from an EMBL/GenBank/DDBJ whole genome shotgun (WGS) entry which is preliminary data.</text>
</comment>
<dbReference type="Pfam" id="PF00151">
    <property type="entry name" value="Lipase"/>
    <property type="match status" value="2"/>
</dbReference>
<evidence type="ECO:0000256" key="5">
    <source>
        <dbReference type="SAM" id="SignalP"/>
    </source>
</evidence>
<feature type="domain" description="Lipase" evidence="6">
    <location>
        <begin position="226"/>
        <end position="358"/>
    </location>
</feature>
<proteinExistence type="inferred from homology"/>
<evidence type="ECO:0000259" key="6">
    <source>
        <dbReference type="Pfam" id="PF00151"/>
    </source>
</evidence>
<feature type="chain" id="PRO_5022246864" description="Lipase domain-containing protein" evidence="5">
    <location>
        <begin position="20"/>
        <end position="385"/>
    </location>
</feature>
<dbReference type="AlphaFoldDB" id="A0A553N7V1"/>
<name>A0A553N7V1_TIGCA</name>
<accession>A0A553N7V1</accession>
<keyword evidence="8" id="KW-1185">Reference proteome</keyword>
<sequence>MRSLLVGFSLLAVVVSVLAKPHQAGQSQVKKGDINDVKFYLYTRKNGNNGQEFPFDLSTLDSTDFDASRPRTFVVVHGFVNDIEFTEQFVDEAAENALDVGTRVGELVSKIIDKTGLPHAKIHAIGHSLGAQALGHLGRKVKADTGSKVARMSGLDPARPYFEILDPALQLNKNDGEYVDVIHTNSGSLINGCLSFMKPMGHADFYPAGGDHQPAKPHQAGQSQVKKGDINDVKFYLYTRKNGNNGQEFPFDLSTLDSTDFDASRPRTFVVVHGFVNDSKRNCNIIGVDWGLLASWTNYFEAAENALDVVLVSVSWLVRSLTKTGLPHAKIHAIGHSLGAQALGHLGRKVKADTGSKVARLMLVLHEAYGPCDFYPAGAITSPWL</sequence>
<comment type="subcellular location">
    <subcellularLocation>
        <location evidence="1">Secreted</location>
    </subcellularLocation>
</comment>
<dbReference type="InterPro" id="IPR000734">
    <property type="entry name" value="TAG_lipase"/>
</dbReference>
<dbReference type="GO" id="GO:0016042">
    <property type="term" value="P:lipid catabolic process"/>
    <property type="evidence" value="ECO:0007669"/>
    <property type="project" value="TreeGrafter"/>
</dbReference>
<evidence type="ECO:0000313" key="7">
    <source>
        <dbReference type="EMBL" id="TRY61516.1"/>
    </source>
</evidence>
<dbReference type="STRING" id="6832.A0A553N7V1"/>
<dbReference type="Gene3D" id="3.40.50.1820">
    <property type="entry name" value="alpha/beta hydrolase"/>
    <property type="match status" value="3"/>
</dbReference>
<dbReference type="GO" id="GO:0016298">
    <property type="term" value="F:lipase activity"/>
    <property type="evidence" value="ECO:0007669"/>
    <property type="project" value="InterPro"/>
</dbReference>
<dbReference type="GO" id="GO:0005615">
    <property type="term" value="C:extracellular space"/>
    <property type="evidence" value="ECO:0007669"/>
    <property type="project" value="TreeGrafter"/>
</dbReference>
<dbReference type="InterPro" id="IPR013818">
    <property type="entry name" value="Lipase"/>
</dbReference>
<comment type="similarity">
    <text evidence="2 4">Belongs to the AB hydrolase superfamily. Lipase family.</text>
</comment>
<feature type="domain" description="Lipase" evidence="6">
    <location>
        <begin position="86"/>
        <end position="215"/>
    </location>
</feature>
<dbReference type="EMBL" id="VCGU01000459">
    <property type="protein sequence ID" value="TRY61516.1"/>
    <property type="molecule type" value="Genomic_DNA"/>
</dbReference>
<evidence type="ECO:0000313" key="8">
    <source>
        <dbReference type="Proteomes" id="UP000318571"/>
    </source>
</evidence>
<reference evidence="7 8" key="1">
    <citation type="journal article" date="2018" name="Nat. Ecol. Evol.">
        <title>Genomic signatures of mitonuclear coevolution across populations of Tigriopus californicus.</title>
        <authorList>
            <person name="Barreto F.S."/>
            <person name="Watson E.T."/>
            <person name="Lima T.G."/>
            <person name="Willett C.S."/>
            <person name="Edmands S."/>
            <person name="Li W."/>
            <person name="Burton R.S."/>
        </authorList>
    </citation>
    <scope>NUCLEOTIDE SEQUENCE [LARGE SCALE GENOMIC DNA]</scope>
    <source>
        <strain evidence="7 8">San Diego</strain>
    </source>
</reference>
<dbReference type="Proteomes" id="UP000318571">
    <property type="component" value="Chromosome 8"/>
</dbReference>
<evidence type="ECO:0000256" key="4">
    <source>
        <dbReference type="RuleBase" id="RU004262"/>
    </source>
</evidence>
<dbReference type="PANTHER" id="PTHR11610:SF173">
    <property type="entry name" value="LIPASE DOMAIN-CONTAINING PROTEIN-RELATED"/>
    <property type="match status" value="1"/>
</dbReference>
<protein>
    <recommendedName>
        <fullName evidence="6">Lipase domain-containing protein</fullName>
    </recommendedName>
</protein>
<evidence type="ECO:0000256" key="3">
    <source>
        <dbReference type="ARBA" id="ARBA00022525"/>
    </source>
</evidence>
<organism evidence="7 8">
    <name type="scientific">Tigriopus californicus</name>
    <name type="common">Marine copepod</name>
    <dbReference type="NCBI Taxonomy" id="6832"/>
    <lineage>
        <taxon>Eukaryota</taxon>
        <taxon>Metazoa</taxon>
        <taxon>Ecdysozoa</taxon>
        <taxon>Arthropoda</taxon>
        <taxon>Crustacea</taxon>
        <taxon>Multicrustacea</taxon>
        <taxon>Hexanauplia</taxon>
        <taxon>Copepoda</taxon>
        <taxon>Harpacticoida</taxon>
        <taxon>Harpacticidae</taxon>
        <taxon>Tigriopus</taxon>
    </lineage>
</organism>
<keyword evidence="5" id="KW-0732">Signal</keyword>
<evidence type="ECO:0000256" key="2">
    <source>
        <dbReference type="ARBA" id="ARBA00010701"/>
    </source>
</evidence>
<evidence type="ECO:0000256" key="1">
    <source>
        <dbReference type="ARBA" id="ARBA00004613"/>
    </source>
</evidence>